<comment type="caution">
    <text evidence="1">The sequence shown here is derived from an EMBL/GenBank/DDBJ whole genome shotgun (WGS) entry which is preliminary data.</text>
</comment>
<reference evidence="1" key="2">
    <citation type="journal article" date="2020" name="Nat. Commun.">
        <title>Large-scale genome sequencing of mycorrhizal fungi provides insights into the early evolution of symbiotic traits.</title>
        <authorList>
            <person name="Miyauchi S."/>
            <person name="Kiss E."/>
            <person name="Kuo A."/>
            <person name="Drula E."/>
            <person name="Kohler A."/>
            <person name="Sanchez-Garcia M."/>
            <person name="Morin E."/>
            <person name="Andreopoulos B."/>
            <person name="Barry K.W."/>
            <person name="Bonito G."/>
            <person name="Buee M."/>
            <person name="Carver A."/>
            <person name="Chen C."/>
            <person name="Cichocki N."/>
            <person name="Clum A."/>
            <person name="Culley D."/>
            <person name="Crous P.W."/>
            <person name="Fauchery L."/>
            <person name="Girlanda M."/>
            <person name="Hayes R.D."/>
            <person name="Keri Z."/>
            <person name="LaButti K."/>
            <person name="Lipzen A."/>
            <person name="Lombard V."/>
            <person name="Magnuson J."/>
            <person name="Maillard F."/>
            <person name="Murat C."/>
            <person name="Nolan M."/>
            <person name="Ohm R.A."/>
            <person name="Pangilinan J."/>
            <person name="Pereira M.F."/>
            <person name="Perotto S."/>
            <person name="Peter M."/>
            <person name="Pfister S."/>
            <person name="Riley R."/>
            <person name="Sitrit Y."/>
            <person name="Stielow J.B."/>
            <person name="Szollosi G."/>
            <person name="Zifcakova L."/>
            <person name="Stursova M."/>
            <person name="Spatafora J.W."/>
            <person name="Tedersoo L."/>
            <person name="Vaario L.M."/>
            <person name="Yamada A."/>
            <person name="Yan M."/>
            <person name="Wang P."/>
            <person name="Xu J."/>
            <person name="Bruns T."/>
            <person name="Baldrian P."/>
            <person name="Vilgalys R."/>
            <person name="Dunand C."/>
            <person name="Henrissat B."/>
            <person name="Grigoriev I.V."/>
            <person name="Hibbett D."/>
            <person name="Nagy L.G."/>
            <person name="Martin F.M."/>
        </authorList>
    </citation>
    <scope>NUCLEOTIDE SEQUENCE</scope>
    <source>
        <strain evidence="1">Prilba</strain>
    </source>
</reference>
<reference evidence="1" key="1">
    <citation type="submission" date="2019-10" db="EMBL/GenBank/DDBJ databases">
        <authorList>
            <consortium name="DOE Joint Genome Institute"/>
            <person name="Kuo A."/>
            <person name="Miyauchi S."/>
            <person name="Kiss E."/>
            <person name="Drula E."/>
            <person name="Kohler A."/>
            <person name="Sanchez-Garcia M."/>
            <person name="Andreopoulos B."/>
            <person name="Barry K.W."/>
            <person name="Bonito G."/>
            <person name="Buee M."/>
            <person name="Carver A."/>
            <person name="Chen C."/>
            <person name="Cichocki N."/>
            <person name="Clum A."/>
            <person name="Culley D."/>
            <person name="Crous P.W."/>
            <person name="Fauchery L."/>
            <person name="Girlanda M."/>
            <person name="Hayes R."/>
            <person name="Keri Z."/>
            <person name="LaButti K."/>
            <person name="Lipzen A."/>
            <person name="Lombard V."/>
            <person name="Magnuson J."/>
            <person name="Maillard F."/>
            <person name="Morin E."/>
            <person name="Murat C."/>
            <person name="Nolan M."/>
            <person name="Ohm R."/>
            <person name="Pangilinan J."/>
            <person name="Pereira M."/>
            <person name="Perotto S."/>
            <person name="Peter M."/>
            <person name="Riley R."/>
            <person name="Sitrit Y."/>
            <person name="Stielow B."/>
            <person name="Szollosi G."/>
            <person name="Zifcakova L."/>
            <person name="Stursova M."/>
            <person name="Spatafora J.W."/>
            <person name="Tedersoo L."/>
            <person name="Vaario L.-M."/>
            <person name="Yamada A."/>
            <person name="Yan M."/>
            <person name="Wang P."/>
            <person name="Xu J."/>
            <person name="Bruns T."/>
            <person name="Baldrian P."/>
            <person name="Vilgalys R."/>
            <person name="Henrissat B."/>
            <person name="Grigoriev I.V."/>
            <person name="Hibbett D."/>
            <person name="Nagy L.G."/>
            <person name="Martin F.M."/>
        </authorList>
    </citation>
    <scope>NUCLEOTIDE SEQUENCE</scope>
    <source>
        <strain evidence="1">Prilba</strain>
    </source>
</reference>
<proteinExistence type="predicted"/>
<name>A0A9P5T6R8_9AGAM</name>
<accession>A0A9P5T6R8</accession>
<dbReference type="AlphaFoldDB" id="A0A9P5T6R8"/>
<gene>
    <name evidence="1" type="ORF">DFH94DRAFT_683112</name>
</gene>
<keyword evidence="2" id="KW-1185">Reference proteome</keyword>
<organism evidence="1 2">
    <name type="scientific">Russula ochroleuca</name>
    <dbReference type="NCBI Taxonomy" id="152965"/>
    <lineage>
        <taxon>Eukaryota</taxon>
        <taxon>Fungi</taxon>
        <taxon>Dikarya</taxon>
        <taxon>Basidiomycota</taxon>
        <taxon>Agaricomycotina</taxon>
        <taxon>Agaricomycetes</taxon>
        <taxon>Russulales</taxon>
        <taxon>Russulaceae</taxon>
        <taxon>Russula</taxon>
    </lineage>
</organism>
<protein>
    <submittedName>
        <fullName evidence="1">Uncharacterized protein</fullName>
    </submittedName>
</protein>
<dbReference type="EMBL" id="WHVB01000012">
    <property type="protein sequence ID" value="KAF8477935.1"/>
    <property type="molecule type" value="Genomic_DNA"/>
</dbReference>
<dbReference type="Proteomes" id="UP000759537">
    <property type="component" value="Unassembled WGS sequence"/>
</dbReference>
<sequence>MSHSNSTTSSSNFQLVINNALKEYEKRTKNDLLAHPLASQLQACDSPSAILNILQQQVQGPDQAGHSDDRWTKWLDPTVNILYTLCDTLGEGVGLWYLQELAFFS</sequence>
<evidence type="ECO:0000313" key="2">
    <source>
        <dbReference type="Proteomes" id="UP000759537"/>
    </source>
</evidence>
<evidence type="ECO:0000313" key="1">
    <source>
        <dbReference type="EMBL" id="KAF8477935.1"/>
    </source>
</evidence>
<dbReference type="OrthoDB" id="7464126at2759"/>